<feature type="compositionally biased region" description="Polar residues" evidence="3">
    <location>
        <begin position="370"/>
        <end position="390"/>
    </location>
</feature>
<dbReference type="GO" id="GO:0001046">
    <property type="term" value="F:core promoter sequence-specific DNA binding"/>
    <property type="evidence" value="ECO:0007669"/>
    <property type="project" value="TreeGrafter"/>
</dbReference>
<reference evidence="5 6" key="1">
    <citation type="submission" date="2024-03" db="EMBL/GenBank/DDBJ databases">
        <title>The Acrasis kona genome and developmental transcriptomes reveal deep origins of eukaryotic multicellular pathways.</title>
        <authorList>
            <person name="Sheikh S."/>
            <person name="Fu C.-J."/>
            <person name="Brown M.W."/>
            <person name="Baldauf S.L."/>
        </authorList>
    </citation>
    <scope>NUCLEOTIDE SEQUENCE [LARGE SCALE GENOMIC DNA]</scope>
    <source>
        <strain evidence="5 6">ATCC MYA-3509</strain>
    </source>
</reference>
<dbReference type="Pfam" id="PF00808">
    <property type="entry name" value="CBFD_NFYB_HMF"/>
    <property type="match status" value="1"/>
</dbReference>
<feature type="compositionally biased region" description="Low complexity" evidence="3">
    <location>
        <begin position="356"/>
        <end position="369"/>
    </location>
</feature>
<feature type="domain" description="Transcription factor CBF/NF-Y/archaeal histone" evidence="4">
    <location>
        <begin position="84"/>
        <end position="147"/>
    </location>
</feature>
<dbReference type="GO" id="GO:0046982">
    <property type="term" value="F:protein heterodimerization activity"/>
    <property type="evidence" value="ECO:0007669"/>
    <property type="project" value="InterPro"/>
</dbReference>
<gene>
    <name evidence="5" type="ORF">AKO1_008830</name>
</gene>
<keyword evidence="6" id="KW-1185">Reference proteome</keyword>
<feature type="compositionally biased region" description="Polar residues" evidence="3">
    <location>
        <begin position="223"/>
        <end position="244"/>
    </location>
</feature>
<dbReference type="AlphaFoldDB" id="A0AAW2ZFY3"/>
<evidence type="ECO:0000256" key="2">
    <source>
        <dbReference type="ARBA" id="ARBA00023242"/>
    </source>
</evidence>
<evidence type="ECO:0000313" key="6">
    <source>
        <dbReference type="Proteomes" id="UP001431209"/>
    </source>
</evidence>
<keyword evidence="2" id="KW-0539">Nucleus</keyword>
<feature type="region of interest" description="Disordered" evidence="3">
    <location>
        <begin position="1"/>
        <end position="77"/>
    </location>
</feature>
<dbReference type="GO" id="GO:0016251">
    <property type="term" value="F:RNA polymerase II general transcription initiation factor activity"/>
    <property type="evidence" value="ECO:0007669"/>
    <property type="project" value="TreeGrafter"/>
</dbReference>
<dbReference type="SUPFAM" id="SSF47113">
    <property type="entry name" value="Histone-fold"/>
    <property type="match status" value="1"/>
</dbReference>
<evidence type="ECO:0000256" key="1">
    <source>
        <dbReference type="ARBA" id="ARBA00004123"/>
    </source>
</evidence>
<protein>
    <recommendedName>
        <fullName evidence="4">Transcription factor CBF/NF-Y/archaeal histone domain-containing protein</fullName>
    </recommendedName>
</protein>
<evidence type="ECO:0000259" key="4">
    <source>
        <dbReference type="Pfam" id="PF00808"/>
    </source>
</evidence>
<organism evidence="5 6">
    <name type="scientific">Acrasis kona</name>
    <dbReference type="NCBI Taxonomy" id="1008807"/>
    <lineage>
        <taxon>Eukaryota</taxon>
        <taxon>Discoba</taxon>
        <taxon>Heterolobosea</taxon>
        <taxon>Tetramitia</taxon>
        <taxon>Eutetramitia</taxon>
        <taxon>Acrasidae</taxon>
        <taxon>Acrasis</taxon>
    </lineage>
</organism>
<accession>A0AAW2ZFY3</accession>
<feature type="compositionally biased region" description="Acidic residues" evidence="3">
    <location>
        <begin position="206"/>
        <end position="222"/>
    </location>
</feature>
<feature type="compositionally biased region" description="Basic and acidic residues" evidence="3">
    <location>
        <begin position="184"/>
        <end position="193"/>
    </location>
</feature>
<feature type="compositionally biased region" description="Low complexity" evidence="3">
    <location>
        <begin position="308"/>
        <end position="333"/>
    </location>
</feature>
<name>A0AAW2ZFY3_9EUKA</name>
<dbReference type="InterPro" id="IPR003958">
    <property type="entry name" value="CBFA_NFYB_domain"/>
</dbReference>
<dbReference type="InterPro" id="IPR050568">
    <property type="entry name" value="Transcr_DNA_Rep_Reg"/>
</dbReference>
<dbReference type="CDD" id="cd22906">
    <property type="entry name" value="HFD_DRAP1"/>
    <property type="match status" value="1"/>
</dbReference>
<evidence type="ECO:0000313" key="5">
    <source>
        <dbReference type="EMBL" id="KAL0488681.1"/>
    </source>
</evidence>
<comment type="caution">
    <text evidence="5">The sequence shown here is derived from an EMBL/GenBank/DDBJ whole genome shotgun (WGS) entry which is preliminary data.</text>
</comment>
<feature type="compositionally biased region" description="Polar residues" evidence="3">
    <location>
        <begin position="339"/>
        <end position="354"/>
    </location>
</feature>
<dbReference type="Proteomes" id="UP001431209">
    <property type="component" value="Unassembled WGS sequence"/>
</dbReference>
<dbReference type="EMBL" id="JAOPGA020001460">
    <property type="protein sequence ID" value="KAL0488681.1"/>
    <property type="molecule type" value="Genomic_DNA"/>
</dbReference>
<comment type="subcellular location">
    <subcellularLocation>
        <location evidence="1">Nucleus</location>
    </subcellularLocation>
</comment>
<feature type="region of interest" description="Disordered" evidence="3">
    <location>
        <begin position="164"/>
        <end position="446"/>
    </location>
</feature>
<sequence>MQFHDYSYKHGSGPGSDDDKKKTLFVNIPPDQNEKEKKPKKRGRQPNSARVEITNPTITTSNAPQIPDSPTELDDGKRRKFRATFPMARIKKIMQLDDDVGKIAAAVPVLVSKCLEMFIGSLIDNAKEVTKTKGAKTMTLQHLKECIDGNEKFNFLKEKVKDIPMNWAAPEQPTKPKRTRQPKAPKDPNEPKVPKKRGRKKKVEEKEEEDEEEDEEDEDDDATPQQAALMNTFSFQPSLQSPNRTQPPPFLMGSKPQPTFMPPPSSPGMKIPEGSPIKRRKLSMDNEEGQMQAADPQKNMMNTFSFNSQQLPSSPKLSPTTFNQQQPAQPPQQMMFFGPSSNARNQTQPDTPRPNTSPFFPTTASPSSSMIQPPQFSLPTFTSSPNTSLPSFAPPAFQGLGSSMISPPPMLGSTGAAPPPFLMPQFLENNNNNENTTTTQSDVHNE</sequence>
<feature type="compositionally biased region" description="Polar residues" evidence="3">
    <location>
        <begin position="54"/>
        <end position="64"/>
    </location>
</feature>
<proteinExistence type="predicted"/>
<dbReference type="PANTHER" id="PTHR10252">
    <property type="entry name" value="HISTONE-LIKE TRANSCRIPTION FACTOR CCAAT-RELATED"/>
    <property type="match status" value="1"/>
</dbReference>
<evidence type="ECO:0000256" key="3">
    <source>
        <dbReference type="SAM" id="MobiDB-lite"/>
    </source>
</evidence>
<dbReference type="PANTHER" id="PTHR10252:SF5">
    <property type="entry name" value="DR1-ASSOCIATED COREPRESSOR"/>
    <property type="match status" value="1"/>
</dbReference>
<dbReference type="Gene3D" id="1.10.20.10">
    <property type="entry name" value="Histone, subunit A"/>
    <property type="match status" value="1"/>
</dbReference>
<dbReference type="GO" id="GO:0017054">
    <property type="term" value="C:negative cofactor 2 complex"/>
    <property type="evidence" value="ECO:0007669"/>
    <property type="project" value="TreeGrafter"/>
</dbReference>
<dbReference type="InterPro" id="IPR009072">
    <property type="entry name" value="Histone-fold"/>
</dbReference>
<feature type="compositionally biased region" description="Low complexity" evidence="3">
    <location>
        <begin position="428"/>
        <end position="439"/>
    </location>
</feature>